<reference evidence="7 8" key="1">
    <citation type="journal article" date="2018" name="Arch. Virol.">
        <title>Genomic characterization and phylogenetic analysis of the novel Pseudomonas phage PPSC2.</title>
        <authorList>
            <person name="Wu X."/>
            <person name="Wu Y."/>
            <person name="Tang Y."/>
            <person name="Gan B."/>
        </authorList>
    </citation>
    <scope>NUCLEOTIDE SEQUENCE [LARGE SCALE GENOMIC DNA]</scope>
</reference>
<protein>
    <recommendedName>
        <fullName evidence="1">DNA-directed DNA polymerase</fullName>
        <ecNumber evidence="1">2.7.7.7</ecNumber>
    </recommendedName>
</protein>
<dbReference type="EC" id="2.7.7.7" evidence="1"/>
<dbReference type="InterPro" id="IPR012337">
    <property type="entry name" value="RNaseH-like_sf"/>
</dbReference>
<dbReference type="EMBL" id="MF893340">
    <property type="protein sequence ID" value="ATN92811.1"/>
    <property type="molecule type" value="Genomic_DNA"/>
</dbReference>
<feature type="domain" description="DNA-directed DNA polymerase family A palm" evidence="6">
    <location>
        <begin position="531"/>
        <end position="742"/>
    </location>
</feature>
<evidence type="ECO:0000256" key="2">
    <source>
        <dbReference type="ARBA" id="ARBA00022679"/>
    </source>
</evidence>
<dbReference type="InterPro" id="IPR019760">
    <property type="entry name" value="DNA-dir_DNA_pol_A_CS"/>
</dbReference>
<sequence>MTQKSDGLTWGWYFGIIPFVVSRREKMKQITNWHMASVADFEADGLLDTVTTMHVMSYKMHSPKLVGAFIEKTIRRDQLDARGRDYKQQVIDFFTYHITNRIPVVMHNGIGYDVKMVEKILGMDLSELMVIDTLILSWYLSPERKMHGLDSFFDDYGIAKPVIDSWEQGEDETLSEFLDRMQNRCQEDVKINVALWNDHAERLTDMYTLAQGFIDFGQEVKNSKSGEVDRVLNVGGTRISADEWIPIDDMVGQKVSVAIDKILTFLMFKMDCAALQESTRWEVDVEHCRLSLEKLEAIVLEARTGLSAVMPKVPKYVKKTEPKADPFKKNGDRNSHWVKWDEVMANLTSKAIDPETGAPLVFINPEDEKVEGKQAYRVWHHNEDPNPGAPGQVKDFLFSKGWVPQTFKYEKDEVAFEAWIASKPKGKADHRQWERWKNARPEERAIPQISVGGDDGKELCHSLLDLAEEVPAIKVYADYKVAENRRNVLLGFFRDMTDGKYLKARIGGLTNTLRVKHRELVNLPGTDKPYGYDIRGSLIAGLKRILVGSDMSSLEDRVKHHFMLPHDPEYVKTMQADDFDPHILMALIAKMITQKEFDDFMRGEKSANAKAARKKGKTTNYASVYNAGAAKIAQAAGVELEEGQILHKAYWELNWSVKTIAEEQVVFKDARGMKWLINPINGFCYSLRSEADRFSTLAQGTGSYFFDMWVDNILIEMVKVFGRKTLSGSFHDECIICMGDSEKNREMIAKIIKDAVHKVNDDFGLRRKLDCETQFGERYSDIH</sequence>
<dbReference type="Gene3D" id="3.30.420.10">
    <property type="entry name" value="Ribonuclease H-like superfamily/Ribonuclease H"/>
    <property type="match status" value="1"/>
</dbReference>
<evidence type="ECO:0000256" key="1">
    <source>
        <dbReference type="ARBA" id="ARBA00012417"/>
    </source>
</evidence>
<dbReference type="SUPFAM" id="SSF53098">
    <property type="entry name" value="Ribonuclease H-like"/>
    <property type="match status" value="1"/>
</dbReference>
<evidence type="ECO:0000256" key="5">
    <source>
        <dbReference type="ARBA" id="ARBA00023109"/>
    </source>
</evidence>
<dbReference type="PROSITE" id="PS00447">
    <property type="entry name" value="DNA_POLYMERASE_A"/>
    <property type="match status" value="1"/>
</dbReference>
<dbReference type="InterPro" id="IPR001098">
    <property type="entry name" value="DNA-dir_DNA_pol_A_palm_dom"/>
</dbReference>
<dbReference type="Gene3D" id="3.30.70.370">
    <property type="match status" value="1"/>
</dbReference>
<evidence type="ECO:0000256" key="3">
    <source>
        <dbReference type="ARBA" id="ARBA00022695"/>
    </source>
</evidence>
<organism evidence="7 8">
    <name type="scientific">Pseudomonas phage PPSC2</name>
    <dbReference type="NCBI Taxonomy" id="2041350"/>
    <lineage>
        <taxon>Viruses</taxon>
        <taxon>Duplodnaviria</taxon>
        <taxon>Heunggongvirae</taxon>
        <taxon>Uroviricota</taxon>
        <taxon>Caudoviricetes</taxon>
        <taxon>Vandenendeviridae</taxon>
        <taxon>Gorskivirinae</taxon>
        <taxon>Shenlongvirus</taxon>
        <taxon>Shenlongvirus PPSC2</taxon>
    </lineage>
</organism>
<gene>
    <name evidence="7" type="ORF">PPSC2_48</name>
</gene>
<evidence type="ECO:0000259" key="6">
    <source>
        <dbReference type="SMART" id="SM00482"/>
    </source>
</evidence>
<dbReference type="GO" id="GO:0003887">
    <property type="term" value="F:DNA-directed DNA polymerase activity"/>
    <property type="evidence" value="ECO:0007669"/>
    <property type="project" value="UniProtKB-KW"/>
</dbReference>
<dbReference type="GO" id="GO:0006260">
    <property type="term" value="P:DNA replication"/>
    <property type="evidence" value="ECO:0007669"/>
    <property type="project" value="InterPro"/>
</dbReference>
<keyword evidence="8" id="KW-1185">Reference proteome</keyword>
<keyword evidence="5" id="KW-0235">DNA replication</keyword>
<keyword evidence="3" id="KW-0548">Nucleotidyltransferase</keyword>
<dbReference type="InterPro" id="IPR043502">
    <property type="entry name" value="DNA/RNA_pol_sf"/>
</dbReference>
<name>A0A2R2YAL9_9CAUD</name>
<dbReference type="Proteomes" id="UP000244827">
    <property type="component" value="Segment"/>
</dbReference>
<dbReference type="InterPro" id="IPR036397">
    <property type="entry name" value="RNaseH_sf"/>
</dbReference>
<evidence type="ECO:0000256" key="4">
    <source>
        <dbReference type="ARBA" id="ARBA00022932"/>
    </source>
</evidence>
<proteinExistence type="predicted"/>
<keyword evidence="2" id="KW-0808">Transferase</keyword>
<dbReference type="SUPFAM" id="SSF56672">
    <property type="entry name" value="DNA/RNA polymerases"/>
    <property type="match status" value="1"/>
</dbReference>
<evidence type="ECO:0000313" key="7">
    <source>
        <dbReference type="EMBL" id="ATN92811.1"/>
    </source>
</evidence>
<dbReference type="Gene3D" id="1.10.150.20">
    <property type="entry name" value="5' to 3' exonuclease, C-terminal subdomain"/>
    <property type="match status" value="1"/>
</dbReference>
<dbReference type="GO" id="GO:0039693">
    <property type="term" value="P:viral DNA genome replication"/>
    <property type="evidence" value="ECO:0007669"/>
    <property type="project" value="UniProtKB-KW"/>
</dbReference>
<dbReference type="Pfam" id="PF00476">
    <property type="entry name" value="DNA_pol_A"/>
    <property type="match status" value="1"/>
</dbReference>
<dbReference type="SMART" id="SM00482">
    <property type="entry name" value="POLAc"/>
    <property type="match status" value="1"/>
</dbReference>
<accession>A0A2R2YAL9</accession>
<evidence type="ECO:0000313" key="8">
    <source>
        <dbReference type="Proteomes" id="UP000244827"/>
    </source>
</evidence>
<keyword evidence="5" id="KW-1194">Viral DNA replication</keyword>
<dbReference type="GO" id="GO:0003677">
    <property type="term" value="F:DNA binding"/>
    <property type="evidence" value="ECO:0007669"/>
    <property type="project" value="InterPro"/>
</dbReference>
<keyword evidence="4" id="KW-0239">DNA-directed DNA polymerase</keyword>